<dbReference type="EMBL" id="GBRH01225620">
    <property type="protein sequence ID" value="JAD72275.1"/>
    <property type="molecule type" value="Transcribed_RNA"/>
</dbReference>
<evidence type="ECO:0000313" key="1">
    <source>
        <dbReference type="EMBL" id="JAD72275.1"/>
    </source>
</evidence>
<dbReference type="AlphaFoldDB" id="A0A0A9CFW4"/>
<accession>A0A0A9CFW4</accession>
<protein>
    <submittedName>
        <fullName evidence="1">Uncharacterized protein</fullName>
    </submittedName>
</protein>
<proteinExistence type="predicted"/>
<name>A0A0A9CFW4_ARUDO</name>
<sequence>MCDERDAVFQSSRAAGAVHSTTAQNMTDIFIEKEKRVLANFRDYLWKLANCGRLQEEKIPSDNSINSSSVTRVEEVSIGQILPPFASQYP</sequence>
<reference evidence="1" key="1">
    <citation type="submission" date="2014-09" db="EMBL/GenBank/DDBJ databases">
        <authorList>
            <person name="Magalhaes I.L.F."/>
            <person name="Oliveira U."/>
            <person name="Santos F.R."/>
            <person name="Vidigal T.H.D.A."/>
            <person name="Brescovit A.D."/>
            <person name="Santos A.J."/>
        </authorList>
    </citation>
    <scope>NUCLEOTIDE SEQUENCE</scope>
    <source>
        <tissue evidence="1">Shoot tissue taken approximately 20 cm above the soil surface</tissue>
    </source>
</reference>
<organism evidence="1">
    <name type="scientific">Arundo donax</name>
    <name type="common">Giant reed</name>
    <name type="synonym">Donax arundinaceus</name>
    <dbReference type="NCBI Taxonomy" id="35708"/>
    <lineage>
        <taxon>Eukaryota</taxon>
        <taxon>Viridiplantae</taxon>
        <taxon>Streptophyta</taxon>
        <taxon>Embryophyta</taxon>
        <taxon>Tracheophyta</taxon>
        <taxon>Spermatophyta</taxon>
        <taxon>Magnoliopsida</taxon>
        <taxon>Liliopsida</taxon>
        <taxon>Poales</taxon>
        <taxon>Poaceae</taxon>
        <taxon>PACMAD clade</taxon>
        <taxon>Arundinoideae</taxon>
        <taxon>Arundineae</taxon>
        <taxon>Arundo</taxon>
    </lineage>
</organism>
<reference evidence="1" key="2">
    <citation type="journal article" date="2015" name="Data Brief">
        <title>Shoot transcriptome of the giant reed, Arundo donax.</title>
        <authorList>
            <person name="Barrero R.A."/>
            <person name="Guerrero F.D."/>
            <person name="Moolhuijzen P."/>
            <person name="Goolsby J.A."/>
            <person name="Tidwell J."/>
            <person name="Bellgard S.E."/>
            <person name="Bellgard M.I."/>
        </authorList>
    </citation>
    <scope>NUCLEOTIDE SEQUENCE</scope>
    <source>
        <tissue evidence="1">Shoot tissue taken approximately 20 cm above the soil surface</tissue>
    </source>
</reference>